<evidence type="ECO:0000256" key="1">
    <source>
        <dbReference type="SAM" id="Phobius"/>
    </source>
</evidence>
<evidence type="ECO:0000313" key="2">
    <source>
        <dbReference type="EMBL" id="KLV17477.1"/>
    </source>
</evidence>
<keyword evidence="1" id="KW-0472">Membrane</keyword>
<keyword evidence="1" id="KW-0812">Transmembrane</keyword>
<dbReference type="AlphaFoldDB" id="A0A0J1HUV1"/>
<keyword evidence="1" id="KW-1133">Transmembrane helix</keyword>
<proteinExistence type="predicted"/>
<evidence type="ECO:0000313" key="3">
    <source>
        <dbReference type="Proteomes" id="UP000035904"/>
    </source>
</evidence>
<gene>
    <name evidence="2" type="ORF">ABW01_16455</name>
</gene>
<accession>A0A0J1HUV1</accession>
<dbReference type="Proteomes" id="UP000035904">
    <property type="component" value="Unassembled WGS sequence"/>
</dbReference>
<dbReference type="EMBL" id="LDPG01000011">
    <property type="protein sequence ID" value="KLV17477.1"/>
    <property type="molecule type" value="Genomic_DNA"/>
</dbReference>
<reference evidence="2 3" key="1">
    <citation type="submission" date="2015-05" db="EMBL/GenBank/DDBJ databases">
        <title>Whole genome sequence and identification of bacterial endophytes from Costus igneus.</title>
        <authorList>
            <person name="Lee Y.P."/>
            <person name="Gan H.M."/>
            <person name="Eng W."/>
            <person name="Wheatley M.S."/>
            <person name="Caraballo A."/>
            <person name="Polter S."/>
            <person name="Savka M.A."/>
            <person name="Hudson A.O."/>
        </authorList>
    </citation>
    <scope>NUCLEOTIDE SEQUENCE [LARGE SCALE GENOMIC DNA]</scope>
    <source>
        <strain evidence="2 3">RIT375</strain>
    </source>
</reference>
<name>A0A0J1HUV1_BACAN</name>
<feature type="transmembrane region" description="Helical" evidence="1">
    <location>
        <begin position="158"/>
        <end position="177"/>
    </location>
</feature>
<protein>
    <submittedName>
        <fullName evidence="2">Uncharacterized protein</fullName>
    </submittedName>
</protein>
<feature type="transmembrane region" description="Helical" evidence="1">
    <location>
        <begin position="119"/>
        <end position="138"/>
    </location>
</feature>
<feature type="transmembrane region" description="Helical" evidence="1">
    <location>
        <begin position="233"/>
        <end position="252"/>
    </location>
</feature>
<sequence length="360" mass="40433">MFHVKEAYAMESAAEPWAPFEDKFQFKLPTKTEDPAPFSFIPGSNYFESVSTLLTDIKSKVTGISDAIDSIDLFIKNLPQHIYNGSVILLNEIFELVSNVLLKLPAFLFETTIIKDQTLVFFTISLILIMILCTINSIKMMLRKPHTPIRKILHRIPLALLLTGAAPTLFAKGFSLLNLCSDAITGIGVSEIKAGELVLNGSLSVINLIALIGFDLLLISTLIPVLLKAGRRWFDLMLLVISTPLALGTWIFDQHRHWFNLWWKNVKQLSLIQLIHATFITFMAIVLFATRGLIEPNMILLKILFIIGGFYRVANPPGFLKGFQDNGDDVFSIGKSLKSHFTRISLKGTVMKLWKKGKKK</sequence>
<feature type="transmembrane region" description="Helical" evidence="1">
    <location>
        <begin position="197"/>
        <end position="226"/>
    </location>
</feature>
<organism evidence="2 3">
    <name type="scientific">Bacillus anthracis</name>
    <name type="common">anthrax bacterium</name>
    <dbReference type="NCBI Taxonomy" id="1392"/>
    <lineage>
        <taxon>Bacteria</taxon>
        <taxon>Bacillati</taxon>
        <taxon>Bacillota</taxon>
        <taxon>Bacilli</taxon>
        <taxon>Bacillales</taxon>
        <taxon>Bacillaceae</taxon>
        <taxon>Bacillus</taxon>
        <taxon>Bacillus cereus group</taxon>
    </lineage>
</organism>
<dbReference type="PATRIC" id="fig|1392.242.peg.1167"/>
<comment type="caution">
    <text evidence="2">The sequence shown here is derived from an EMBL/GenBank/DDBJ whole genome shotgun (WGS) entry which is preliminary data.</text>
</comment>
<feature type="transmembrane region" description="Helical" evidence="1">
    <location>
        <begin position="272"/>
        <end position="294"/>
    </location>
</feature>